<reference evidence="3" key="1">
    <citation type="submission" date="2016-10" db="EMBL/GenBank/DDBJ databases">
        <authorList>
            <person name="Varghese N."/>
            <person name="Submissions S."/>
        </authorList>
    </citation>
    <scope>NUCLEOTIDE SEQUENCE [LARGE SCALE GENOMIC DNA]</scope>
    <source>
        <strain evidence="3">DSM 17933</strain>
    </source>
</reference>
<organism evidence="2 3">
    <name type="scientific">Pedobacter terrae</name>
    <dbReference type="NCBI Taxonomy" id="405671"/>
    <lineage>
        <taxon>Bacteria</taxon>
        <taxon>Pseudomonadati</taxon>
        <taxon>Bacteroidota</taxon>
        <taxon>Sphingobacteriia</taxon>
        <taxon>Sphingobacteriales</taxon>
        <taxon>Sphingobacteriaceae</taxon>
        <taxon>Pedobacter</taxon>
    </lineage>
</organism>
<evidence type="ECO:0000313" key="2">
    <source>
        <dbReference type="EMBL" id="SDH45420.1"/>
    </source>
</evidence>
<keyword evidence="3" id="KW-1185">Reference proteome</keyword>
<dbReference type="PANTHER" id="PTHR22916:SF3">
    <property type="entry name" value="UDP-GLCNAC:BETAGAL BETA-1,3-N-ACETYLGLUCOSAMINYLTRANSFERASE-LIKE PROTEIN 1"/>
    <property type="match status" value="1"/>
</dbReference>
<dbReference type="Pfam" id="PF00535">
    <property type="entry name" value="Glycos_transf_2"/>
    <property type="match status" value="1"/>
</dbReference>
<proteinExistence type="predicted"/>
<evidence type="ECO:0000259" key="1">
    <source>
        <dbReference type="Pfam" id="PF00535"/>
    </source>
</evidence>
<sequence length="308" mass="35235">MSSKVKLSVVMPSFNASEFVSESIGSILNQSFQDYELIIVDDGSTDDTVVKIEQFRDDRIKLIKKSVNNGHAAARNLGVDLSLGDYIAAMDSDDLCASDRLAIQYEYLKRHPKIGLVGSWAEVVNSKGQTLGEMAVPLDSKTINTSLMMENCFIHSTLFYQKSYLKKFQFKYDEKFKLACDYDFLFNFSGKAELANLGDPLVKYRVHDFQLSSKKKDQQIYFADLVRLKQLDRLKVLYTEKDALLHLKLMKGHLLSGEEIDYSIVWFNKLIQANIKYKVHDSNIFHNFLLKILVSNVNKIADQNIKIL</sequence>
<protein>
    <submittedName>
        <fullName evidence="2">Glycosyltransferase involved in cell wall bisynthesis</fullName>
    </submittedName>
</protein>
<name>A0A1G8CKH5_9SPHI</name>
<dbReference type="InterPro" id="IPR001173">
    <property type="entry name" value="Glyco_trans_2-like"/>
</dbReference>
<evidence type="ECO:0000313" key="3">
    <source>
        <dbReference type="Proteomes" id="UP000199643"/>
    </source>
</evidence>
<feature type="domain" description="Glycosyltransferase 2-like" evidence="1">
    <location>
        <begin position="8"/>
        <end position="128"/>
    </location>
</feature>
<dbReference type="SUPFAM" id="SSF53448">
    <property type="entry name" value="Nucleotide-diphospho-sugar transferases"/>
    <property type="match status" value="1"/>
</dbReference>
<dbReference type="Gene3D" id="3.90.550.10">
    <property type="entry name" value="Spore Coat Polysaccharide Biosynthesis Protein SpsA, Chain A"/>
    <property type="match status" value="1"/>
</dbReference>
<accession>A0A1G8CKH5</accession>
<gene>
    <name evidence="2" type="ORF">SAMN05421827_12515</name>
</gene>
<dbReference type="EMBL" id="FNCH01000025">
    <property type="protein sequence ID" value="SDH45420.1"/>
    <property type="molecule type" value="Genomic_DNA"/>
</dbReference>
<dbReference type="STRING" id="405671.SAMN05421827_12515"/>
<dbReference type="InterPro" id="IPR029044">
    <property type="entry name" value="Nucleotide-diphossugar_trans"/>
</dbReference>
<keyword evidence="2" id="KW-0808">Transferase</keyword>
<dbReference type="GO" id="GO:0016758">
    <property type="term" value="F:hexosyltransferase activity"/>
    <property type="evidence" value="ECO:0007669"/>
    <property type="project" value="UniProtKB-ARBA"/>
</dbReference>
<dbReference type="AlphaFoldDB" id="A0A1G8CKH5"/>
<dbReference type="PANTHER" id="PTHR22916">
    <property type="entry name" value="GLYCOSYLTRANSFERASE"/>
    <property type="match status" value="1"/>
</dbReference>
<dbReference type="OrthoDB" id="9815829at2"/>
<dbReference type="Proteomes" id="UP000199643">
    <property type="component" value="Unassembled WGS sequence"/>
</dbReference>